<name>D6GQ10_FILAD</name>
<protein>
    <submittedName>
        <fullName evidence="7">ABC transporter, ATP-binding protein</fullName>
    </submittedName>
</protein>
<dbReference type="GO" id="GO:0016887">
    <property type="term" value="F:ATP hydrolysis activity"/>
    <property type="evidence" value="ECO:0007669"/>
    <property type="project" value="InterPro"/>
</dbReference>
<dbReference type="CDD" id="cd03221">
    <property type="entry name" value="ABCF_EF-3"/>
    <property type="match status" value="2"/>
</dbReference>
<dbReference type="GO" id="GO:0003677">
    <property type="term" value="F:DNA binding"/>
    <property type="evidence" value="ECO:0007669"/>
    <property type="project" value="InterPro"/>
</dbReference>
<dbReference type="Gene3D" id="3.40.50.300">
    <property type="entry name" value="P-loop containing nucleotide triphosphate hydrolases"/>
    <property type="match status" value="2"/>
</dbReference>
<keyword evidence="1" id="KW-0677">Repeat</keyword>
<dbReference type="Pfam" id="PF12848">
    <property type="entry name" value="ABC_tran_Xtn"/>
    <property type="match status" value="1"/>
</dbReference>
<dbReference type="RefSeq" id="WP_014262778.1">
    <property type="nucleotide sequence ID" value="NC_016630.1"/>
</dbReference>
<evidence type="ECO:0000256" key="5">
    <source>
        <dbReference type="SAM" id="MobiDB-lite"/>
    </source>
</evidence>
<evidence type="ECO:0000313" key="7">
    <source>
        <dbReference type="EMBL" id="EFE28863.1"/>
    </source>
</evidence>
<dbReference type="GO" id="GO:0005524">
    <property type="term" value="F:ATP binding"/>
    <property type="evidence" value="ECO:0007669"/>
    <property type="project" value="UniProtKB-KW"/>
</dbReference>
<reference evidence="8" key="1">
    <citation type="submission" date="2010-12" db="EMBL/GenBank/DDBJ databases">
        <title>The genome sequence of Filifactor alocis strain ATCC 35896.</title>
        <authorList>
            <consortium name="The Broad Institute Genome Sequencing Platform"/>
            <person name="Ward D."/>
            <person name="Earl A."/>
            <person name="Feldgarden M."/>
            <person name="Young S.K."/>
            <person name="Gargeya S."/>
            <person name="Zeng Q."/>
            <person name="Alvarado L."/>
            <person name="Berlin A."/>
            <person name="Bochicchio J."/>
            <person name="Chapman S.B."/>
            <person name="Chen Z."/>
            <person name="Freedman E."/>
            <person name="Gellesch M."/>
            <person name="Goldberg J."/>
            <person name="Griggs A."/>
            <person name="Gujja S."/>
            <person name="Heilman E."/>
            <person name="Heiman D."/>
            <person name="Howarth C."/>
            <person name="Mehta T."/>
            <person name="Neiman D."/>
            <person name="Pearson M."/>
            <person name="Roberts A."/>
            <person name="Saif S."/>
            <person name="Shea T."/>
            <person name="Shenoy N."/>
            <person name="Sisk P."/>
            <person name="Stolte C."/>
            <person name="Sykes S."/>
            <person name="White J."/>
            <person name="Yandava C."/>
            <person name="Izard J."/>
            <person name="Blanton J.M."/>
            <person name="Baranova O.V."/>
            <person name="Tanner A.C."/>
            <person name="Dewhirst F.E."/>
            <person name="Haas B."/>
            <person name="Nusbaum C."/>
            <person name="Birren B."/>
        </authorList>
    </citation>
    <scope>NUCLEOTIDE SEQUENCE [LARGE SCALE GENOMIC DNA]</scope>
    <source>
        <strain evidence="8">ATCC 35896 / D40 B5</strain>
    </source>
</reference>
<feature type="coiled-coil region" evidence="4">
    <location>
        <begin position="94"/>
        <end position="131"/>
    </location>
</feature>
<dbReference type="FunFam" id="3.40.50.300:FF:000309">
    <property type="entry name" value="ABC transporter ATP-binding protein"/>
    <property type="match status" value="1"/>
</dbReference>
<accession>D6GQ10</accession>
<dbReference type="InterPro" id="IPR032781">
    <property type="entry name" value="ABC_tran_Xtn"/>
</dbReference>
<dbReference type="InterPro" id="IPR003593">
    <property type="entry name" value="AAA+_ATPase"/>
</dbReference>
<keyword evidence="3 7" id="KW-0067">ATP-binding</keyword>
<dbReference type="OrthoDB" id="9801441at2"/>
<organism evidence="7 8">
    <name type="scientific">Filifactor alocis (strain ATCC 35896 / CCUG 47790 / D40 B5)</name>
    <name type="common">Fusobacterium alocis</name>
    <dbReference type="NCBI Taxonomy" id="546269"/>
    <lineage>
        <taxon>Bacteria</taxon>
        <taxon>Bacillati</taxon>
        <taxon>Bacillota</taxon>
        <taxon>Clostridia</taxon>
        <taxon>Peptostreptococcales</taxon>
        <taxon>Filifactoraceae</taxon>
        <taxon>Filifactor</taxon>
    </lineage>
</organism>
<dbReference type="KEGG" id="faa:HMPREF0389_00785"/>
<evidence type="ECO:0000256" key="1">
    <source>
        <dbReference type="ARBA" id="ARBA00022737"/>
    </source>
</evidence>
<dbReference type="Pfam" id="PF00005">
    <property type="entry name" value="ABC_tran"/>
    <property type="match status" value="2"/>
</dbReference>
<dbReference type="FunFam" id="3.40.50.300:FF:000011">
    <property type="entry name" value="Putative ABC transporter ATP-binding component"/>
    <property type="match status" value="1"/>
</dbReference>
<feature type="domain" description="ABC transporter" evidence="6">
    <location>
        <begin position="4"/>
        <end position="262"/>
    </location>
</feature>
<proteinExistence type="predicted"/>
<dbReference type="InterPro" id="IPR017871">
    <property type="entry name" value="ABC_transporter-like_CS"/>
</dbReference>
<feature type="region of interest" description="Disordered" evidence="5">
    <location>
        <begin position="547"/>
        <end position="568"/>
    </location>
</feature>
<sequence length="643" mass="74949">MITLALNNISKSYGVEQIIENITFSVNEYEKIGLVGMNGAGKSTLFKLIAKELYPDSGDIYISKETSIGYLEQNVRVDSNHTLYEEVLDVFHDVMELEREIQFLEHEIARLSDQEEELEKVMTLYAKKTEQFSQMNGYAYHSEAKGILIGLGFSEEEMNKSVKLLSGGEMTRLLLSKLLLKKPNILLLDEPTNHLDMDSIQWLETYLKQYKGNVILISHDRYFLDQLVTRTLEIRNKRLFDYNGNYSDYLIKKTVEEELAEKNYKENQAEIKRQKEIIRQLRAFGREKQVKRARSREKLLDKMEKTEKPQTMEKQAQIQFSPSVQSGYEVLHAKHLAKSFGQRHLFHDVSFDIFRGEKVALIGPNGCGKTTLFQILLDKTSSDDGSISFGTNVKPCYFDQTRQDLNDSNTILEEVWQAYPNLKETQIRNMLAAFLFYGDDVFKLISTLSGGEKSRISLLKLMLSSSNFLFLDEPTNHLDISSKEVLEDALIAYEGTLFFISHDRYFLNKVADRILVLKPNGVEEYLGNYEYYLEKITERKEMQEMLQEQTVNKTQQKQQKRKSKEKEKELRQLKKQIQTLEETIMQLEEKIEQLDLELCKEEVYSNPSEAMRVQKEKENASSSLEQTMLEWEELHETLEEMDE</sequence>
<dbReference type="STRING" id="546269.HMPREF0389_00785"/>
<dbReference type="SMART" id="SM00382">
    <property type="entry name" value="AAA"/>
    <property type="match status" value="2"/>
</dbReference>
<dbReference type="Pfam" id="PF16326">
    <property type="entry name" value="ABC_tran_CTD"/>
    <property type="match status" value="1"/>
</dbReference>
<feature type="compositionally biased region" description="Low complexity" evidence="5">
    <location>
        <begin position="547"/>
        <end position="557"/>
    </location>
</feature>
<evidence type="ECO:0000256" key="2">
    <source>
        <dbReference type="ARBA" id="ARBA00022741"/>
    </source>
</evidence>
<dbReference type="PROSITE" id="PS50893">
    <property type="entry name" value="ABC_TRANSPORTER_2"/>
    <property type="match status" value="2"/>
</dbReference>
<dbReference type="PATRIC" id="fig|546269.5.peg.1276"/>
<dbReference type="eggNOG" id="COG0488">
    <property type="taxonomic scope" value="Bacteria"/>
</dbReference>
<evidence type="ECO:0000259" key="6">
    <source>
        <dbReference type="PROSITE" id="PS50893"/>
    </source>
</evidence>
<evidence type="ECO:0000256" key="4">
    <source>
        <dbReference type="SAM" id="Coils"/>
    </source>
</evidence>
<dbReference type="Proteomes" id="UP000007468">
    <property type="component" value="Chromosome"/>
</dbReference>
<dbReference type="PANTHER" id="PTHR42855:SF2">
    <property type="entry name" value="DRUG RESISTANCE ABC TRANSPORTER,ATP-BINDING PROTEIN"/>
    <property type="match status" value="1"/>
</dbReference>
<keyword evidence="8" id="KW-1185">Reference proteome</keyword>
<dbReference type="PROSITE" id="PS00211">
    <property type="entry name" value="ABC_TRANSPORTER_1"/>
    <property type="match status" value="2"/>
</dbReference>
<dbReference type="AlphaFoldDB" id="D6GQ10"/>
<gene>
    <name evidence="7" type="ordered locus">HMPREF0389_00785</name>
</gene>
<keyword evidence="4" id="KW-0175">Coiled coil</keyword>
<dbReference type="EMBL" id="CP002390">
    <property type="protein sequence ID" value="EFE28863.1"/>
    <property type="molecule type" value="Genomic_DNA"/>
</dbReference>
<dbReference type="InterPro" id="IPR051309">
    <property type="entry name" value="ABCF_ATPase"/>
</dbReference>
<dbReference type="PANTHER" id="PTHR42855">
    <property type="entry name" value="ABC TRANSPORTER ATP-BINDING SUBUNIT"/>
    <property type="match status" value="1"/>
</dbReference>
<dbReference type="InterPro" id="IPR003439">
    <property type="entry name" value="ABC_transporter-like_ATP-bd"/>
</dbReference>
<dbReference type="InterPro" id="IPR027417">
    <property type="entry name" value="P-loop_NTPase"/>
</dbReference>
<keyword evidence="2" id="KW-0547">Nucleotide-binding</keyword>
<dbReference type="InterPro" id="IPR032524">
    <property type="entry name" value="ABC_tran_C"/>
</dbReference>
<dbReference type="SUPFAM" id="SSF52540">
    <property type="entry name" value="P-loop containing nucleoside triphosphate hydrolases"/>
    <property type="match status" value="2"/>
</dbReference>
<evidence type="ECO:0000256" key="3">
    <source>
        <dbReference type="ARBA" id="ARBA00022840"/>
    </source>
</evidence>
<evidence type="ECO:0000313" key="8">
    <source>
        <dbReference type="Proteomes" id="UP000007468"/>
    </source>
</evidence>
<feature type="domain" description="ABC transporter" evidence="6">
    <location>
        <begin position="331"/>
        <end position="544"/>
    </location>
</feature>